<accession>A0A1I1D3D1</accession>
<dbReference type="AlphaFoldDB" id="A0A1I1D3D1"/>
<dbReference type="Proteomes" id="UP000240042">
    <property type="component" value="Unassembled WGS sequence"/>
</dbReference>
<gene>
    <name evidence="1" type="ORF">SAMN02745150_00022</name>
</gene>
<dbReference type="EMBL" id="FOKY01000001">
    <property type="protein sequence ID" value="SFB67103.1"/>
    <property type="molecule type" value="Genomic_DNA"/>
</dbReference>
<dbReference type="RefSeq" id="WP_092316869.1">
    <property type="nucleotide sequence ID" value="NZ_FOKY01000001.1"/>
</dbReference>
<reference evidence="2" key="1">
    <citation type="submission" date="2016-10" db="EMBL/GenBank/DDBJ databases">
        <authorList>
            <person name="Varghese N."/>
            <person name="Submissions S."/>
        </authorList>
    </citation>
    <scope>NUCLEOTIDE SEQUENCE [LARGE SCALE GENOMIC DNA]</scope>
    <source>
        <strain evidence="2">ATCC 43811</strain>
    </source>
</reference>
<proteinExistence type="predicted"/>
<dbReference type="OrthoDB" id="367580at2"/>
<evidence type="ECO:0000313" key="1">
    <source>
        <dbReference type="EMBL" id="SFB67103.1"/>
    </source>
</evidence>
<name>A0A1I1D3D1_BREAD</name>
<keyword evidence="2" id="KW-1185">Reference proteome</keyword>
<sequence length="284" mass="31798">MELFINDTPVGINPEKNDTVDTLLWTVEKQLESDLIIASVVIDGKYVARDDPNVLNLLVSDINKIELTIATRIEIGVALLDDAKNFITISSQELKNGSFSKKNEIMQSFAWIIESLDALRSALAFPPADLTILRAAIADALRFLDREISLEEALALAEILEKMPEHFTLLQKKLLNQEEFVRENVIMQLQSTKNILPDLATYFQTGKDLQALAELGTVIDTLEMFARYSASQPADLQAETFAVALKDLSSQLLEAFENKDYILIADLLEYDLAEQIDAILEAHQ</sequence>
<dbReference type="STRING" id="34097.SAMN02745150_00022"/>
<evidence type="ECO:0000313" key="2">
    <source>
        <dbReference type="Proteomes" id="UP000240042"/>
    </source>
</evidence>
<protein>
    <submittedName>
        <fullName evidence="1">Uncharacterized protein</fullName>
    </submittedName>
</protein>
<organism evidence="1 2">
    <name type="scientific">Brevinema andersonii</name>
    <dbReference type="NCBI Taxonomy" id="34097"/>
    <lineage>
        <taxon>Bacteria</taxon>
        <taxon>Pseudomonadati</taxon>
        <taxon>Spirochaetota</taxon>
        <taxon>Spirochaetia</taxon>
        <taxon>Brevinematales</taxon>
        <taxon>Brevinemataceae</taxon>
        <taxon>Brevinema</taxon>
    </lineage>
</organism>